<keyword evidence="9" id="KW-1185">Reference proteome</keyword>
<comment type="catalytic activity">
    <reaction evidence="1">
        <text>ATP + protein L-histidine = ADP + protein N-phospho-L-histidine.</text>
        <dbReference type="EC" id="2.7.13.3"/>
    </reaction>
</comment>
<dbReference type="SMART" id="SM00388">
    <property type="entry name" value="HisKA"/>
    <property type="match status" value="1"/>
</dbReference>
<dbReference type="InterPro" id="IPR000014">
    <property type="entry name" value="PAS"/>
</dbReference>
<dbReference type="Gene3D" id="1.10.287.130">
    <property type="match status" value="1"/>
</dbReference>
<proteinExistence type="predicted"/>
<protein>
    <recommendedName>
        <fullName evidence="2">histidine kinase</fullName>
        <ecNumber evidence="2">2.7.13.3</ecNumber>
    </recommendedName>
</protein>
<name>A0ABX8B4J8_9BACT</name>
<evidence type="ECO:0000259" key="5">
    <source>
        <dbReference type="PROSITE" id="PS50109"/>
    </source>
</evidence>
<dbReference type="InterPro" id="IPR036890">
    <property type="entry name" value="HATPase_C_sf"/>
</dbReference>
<feature type="domain" description="Response regulatory" evidence="6">
    <location>
        <begin position="11"/>
        <end position="127"/>
    </location>
</feature>
<evidence type="ECO:0000256" key="3">
    <source>
        <dbReference type="ARBA" id="ARBA00022553"/>
    </source>
</evidence>
<feature type="domain" description="Histidine kinase" evidence="5">
    <location>
        <begin position="282"/>
        <end position="519"/>
    </location>
</feature>
<dbReference type="SMART" id="SM00448">
    <property type="entry name" value="REC"/>
    <property type="match status" value="1"/>
</dbReference>
<dbReference type="InterPro" id="IPR003661">
    <property type="entry name" value="HisK_dim/P_dom"/>
</dbReference>
<evidence type="ECO:0000256" key="4">
    <source>
        <dbReference type="PROSITE-ProRule" id="PRU00169"/>
    </source>
</evidence>
<evidence type="ECO:0000259" key="7">
    <source>
        <dbReference type="PROSITE" id="PS50112"/>
    </source>
</evidence>
<dbReference type="CDD" id="cd00082">
    <property type="entry name" value="HisKA"/>
    <property type="match status" value="1"/>
</dbReference>
<organism evidence="8 9">
    <name type="scientific">Chloracidobacterium sp. N</name>
    <dbReference type="NCBI Taxonomy" id="2821540"/>
    <lineage>
        <taxon>Bacteria</taxon>
        <taxon>Pseudomonadati</taxon>
        <taxon>Acidobacteriota</taxon>
        <taxon>Terriglobia</taxon>
        <taxon>Terriglobales</taxon>
        <taxon>Acidobacteriaceae</taxon>
        <taxon>Chloracidobacterium</taxon>
        <taxon>Chloracidobacterium aggregatum</taxon>
    </lineage>
</organism>
<dbReference type="EMBL" id="CP072642">
    <property type="protein sequence ID" value="QUV94496.1"/>
    <property type="molecule type" value="Genomic_DNA"/>
</dbReference>
<keyword evidence="3 4" id="KW-0597">Phosphoprotein</keyword>
<dbReference type="InterPro" id="IPR004358">
    <property type="entry name" value="Sig_transdc_His_kin-like_C"/>
</dbReference>
<reference evidence="8 9" key="1">
    <citation type="submission" date="2021-03" db="EMBL/GenBank/DDBJ databases">
        <title>Genomic and phenotypic characterization of Chloracidobacterium isolates provides evidence for multiple species.</title>
        <authorList>
            <person name="Saini M.K."/>
            <person name="Costas A.M.G."/>
            <person name="Tank M."/>
            <person name="Bryant D.A."/>
        </authorList>
    </citation>
    <scope>NUCLEOTIDE SEQUENCE [LARGE SCALE GENOMIC DNA]</scope>
    <source>
        <strain evidence="8 9">N</strain>
    </source>
</reference>
<dbReference type="SUPFAM" id="SSF52172">
    <property type="entry name" value="CheY-like"/>
    <property type="match status" value="1"/>
</dbReference>
<evidence type="ECO:0000256" key="1">
    <source>
        <dbReference type="ARBA" id="ARBA00000085"/>
    </source>
</evidence>
<dbReference type="Gene3D" id="3.40.50.2300">
    <property type="match status" value="1"/>
</dbReference>
<dbReference type="InterPro" id="IPR011006">
    <property type="entry name" value="CheY-like_superfamily"/>
</dbReference>
<dbReference type="InterPro" id="IPR013656">
    <property type="entry name" value="PAS_4"/>
</dbReference>
<evidence type="ECO:0000259" key="6">
    <source>
        <dbReference type="PROSITE" id="PS50110"/>
    </source>
</evidence>
<dbReference type="InterPro" id="IPR005467">
    <property type="entry name" value="His_kinase_dom"/>
</dbReference>
<sequence>MSGFKGNCTMRILLVEDDVDYAAVVQGYLRRITAEVTVRHVTSLAAATALAVAEHFDVGVLDLNLPDSQGTATVTALATAAPHLPLVVLTGEIASDTDLQALEAGAQEYLAKNELGVVPLRRAIRYARERHRLTRALAQANQLNRLVLDHMPTNIKLLDAEGRVQFINPAGLAALGLSDPSAVLGYPWLQLWAPSAEPAIRALLEQARAGQPSTTEAFLARAGAAQHCAPRWWHITVLPLPPNNASSARYLVVTQDFTARHFHEKHLHHAQQTALLKHIAAGVAHNFNNLLTVVQGYSEMMLRTLPEEDARQRRRATDIRQAAIRGRQLVEHLLAYSHFAELSPRIIDLNAFLEQEVKLLESTLNPLASLGFEPSPEPLQVYADPWLLSSTLLTFVLNANEAMPEGGTVTLSVSRVTLDATFLNQPAADRLVGDVEAVLSTGSPVPLVRISVRDTGPGMDAATLANIFTPFFTTKPVDKGTGLGLATAAAQVERMGGFIGVTSQPGAGAQFDVYLPLSSAQPVP</sequence>
<dbReference type="SMART" id="SM00091">
    <property type="entry name" value="PAS"/>
    <property type="match status" value="1"/>
</dbReference>
<dbReference type="EC" id="2.7.13.3" evidence="2"/>
<evidence type="ECO:0000313" key="8">
    <source>
        <dbReference type="EMBL" id="QUV94496.1"/>
    </source>
</evidence>
<dbReference type="Proteomes" id="UP000677668">
    <property type="component" value="Chromosome 1"/>
</dbReference>
<dbReference type="PROSITE" id="PS50110">
    <property type="entry name" value="RESPONSE_REGULATORY"/>
    <property type="match status" value="1"/>
</dbReference>
<dbReference type="SUPFAM" id="SSF47384">
    <property type="entry name" value="Homodimeric domain of signal transducing histidine kinase"/>
    <property type="match status" value="1"/>
</dbReference>
<evidence type="ECO:0000256" key="2">
    <source>
        <dbReference type="ARBA" id="ARBA00012438"/>
    </source>
</evidence>
<dbReference type="PRINTS" id="PR00344">
    <property type="entry name" value="BCTRLSENSOR"/>
</dbReference>
<dbReference type="Gene3D" id="3.30.565.10">
    <property type="entry name" value="Histidine kinase-like ATPase, C-terminal domain"/>
    <property type="match status" value="1"/>
</dbReference>
<dbReference type="CDD" id="cd00156">
    <property type="entry name" value="REC"/>
    <property type="match status" value="1"/>
</dbReference>
<dbReference type="RefSeq" id="WP_211422784.1">
    <property type="nucleotide sequence ID" value="NZ_CP072642.1"/>
</dbReference>
<dbReference type="SUPFAM" id="SSF55785">
    <property type="entry name" value="PYP-like sensor domain (PAS domain)"/>
    <property type="match status" value="1"/>
</dbReference>
<dbReference type="PROSITE" id="PS50112">
    <property type="entry name" value="PAS"/>
    <property type="match status" value="1"/>
</dbReference>
<dbReference type="InterPro" id="IPR003594">
    <property type="entry name" value="HATPase_dom"/>
</dbReference>
<dbReference type="PANTHER" id="PTHR43065:SF42">
    <property type="entry name" value="TWO-COMPONENT SENSOR PPRA"/>
    <property type="match status" value="1"/>
</dbReference>
<gene>
    <name evidence="8" type="ORF">J8C05_03350</name>
</gene>
<feature type="domain" description="PAS" evidence="7">
    <location>
        <begin position="140"/>
        <end position="211"/>
    </location>
</feature>
<dbReference type="Pfam" id="PF00072">
    <property type="entry name" value="Response_reg"/>
    <property type="match status" value="1"/>
</dbReference>
<dbReference type="Pfam" id="PF00512">
    <property type="entry name" value="HisKA"/>
    <property type="match status" value="1"/>
</dbReference>
<dbReference type="InterPro" id="IPR036097">
    <property type="entry name" value="HisK_dim/P_sf"/>
</dbReference>
<dbReference type="Pfam" id="PF02518">
    <property type="entry name" value="HATPase_c"/>
    <property type="match status" value="1"/>
</dbReference>
<accession>A0ABX8B4J8</accession>
<dbReference type="PROSITE" id="PS50109">
    <property type="entry name" value="HIS_KIN"/>
    <property type="match status" value="1"/>
</dbReference>
<evidence type="ECO:0000313" key="9">
    <source>
        <dbReference type="Proteomes" id="UP000677668"/>
    </source>
</evidence>
<dbReference type="Gene3D" id="3.30.450.20">
    <property type="entry name" value="PAS domain"/>
    <property type="match status" value="1"/>
</dbReference>
<dbReference type="SMART" id="SM00387">
    <property type="entry name" value="HATPase_c"/>
    <property type="match status" value="1"/>
</dbReference>
<dbReference type="PANTHER" id="PTHR43065">
    <property type="entry name" value="SENSOR HISTIDINE KINASE"/>
    <property type="match status" value="1"/>
</dbReference>
<feature type="modified residue" description="4-aspartylphosphate" evidence="4">
    <location>
        <position position="62"/>
    </location>
</feature>
<dbReference type="Pfam" id="PF08448">
    <property type="entry name" value="PAS_4"/>
    <property type="match status" value="1"/>
</dbReference>
<dbReference type="SUPFAM" id="SSF55874">
    <property type="entry name" value="ATPase domain of HSP90 chaperone/DNA topoisomerase II/histidine kinase"/>
    <property type="match status" value="1"/>
</dbReference>
<dbReference type="InterPro" id="IPR001789">
    <property type="entry name" value="Sig_transdc_resp-reg_receiver"/>
</dbReference>
<dbReference type="InterPro" id="IPR035965">
    <property type="entry name" value="PAS-like_dom_sf"/>
</dbReference>
<dbReference type="CDD" id="cd00130">
    <property type="entry name" value="PAS"/>
    <property type="match status" value="1"/>
</dbReference>